<sequence>MKVKERKTSGKQTLENIKSSENIWKRNQILLFSFLCRIILVYYGRIHDYLFKVQFTDVDYKVYSDAAEYIYHGQSPYERATYRYTPLLAWLLMPVVKWPEFGKILFCAVDVAVGFLYFELSACRWTACKDEDESRIKKSVVIFWLANPLTAIISSRGNADVLVCAVVLWTLYLLMRNQWRLASLVYGLLAVHVKLYPIIYLPSIFLSLSSVSLSSGWIDYIKRLISNVKGYIFVMYFIWYICLLPIAQRNIEISTKTAVYLIILWFLGQAFWLCPAYLFEFHGNYIVIPCSTILCRQSDFTYFSWVMRETNEDFGLGLGNVDDITVKGMATVQKCSHVYLETYTSIMSFGLDKKKLEEFFGKEIDEADRTTIELDSNVVLDEAFNSDVCLLVVGDPLGATTHADLVLTARKAGVNVEIVHNASIISAVGCCGLQLYKFGEIISIVFWEENWHPDSYYFKIAENKKRGLHTLCLLDIKTKEQSVENMMRGRKEFLPPRYMTCSEAAKQLLEIANRIADEKMEPAYTRSTECVALARVGWNDQKIVFCSLEALCDVDMGPPLHSLIIPGELHPMELDFLRSFPTS</sequence>
<dbReference type="InterPro" id="IPR004551">
    <property type="entry name" value="Dphthn_synthase"/>
</dbReference>
<evidence type="ECO:0000313" key="11">
    <source>
        <dbReference type="WBParaSite" id="EN70_10196"/>
    </source>
</evidence>
<dbReference type="PANTHER" id="PTHR10882">
    <property type="entry name" value="DIPHTHINE SYNTHASE"/>
    <property type="match status" value="1"/>
</dbReference>
<dbReference type="InterPro" id="IPR014776">
    <property type="entry name" value="4pyrrole_Mease_sub2"/>
</dbReference>
<keyword evidence="5 8" id="KW-0808">Transferase</keyword>
<keyword evidence="6" id="KW-0949">S-adenosyl-L-methionine</keyword>
<comment type="caution">
    <text evidence="8">Lacks conserved residue(s) required for the propagation of feature annotation.</text>
</comment>
<comment type="similarity">
    <text evidence="8">Belongs to the PIGM family.</text>
</comment>
<dbReference type="Pfam" id="PF05007">
    <property type="entry name" value="Mannosyl_trans"/>
    <property type="match status" value="2"/>
</dbReference>
<dbReference type="NCBIfam" id="TIGR00522">
    <property type="entry name" value="dph5"/>
    <property type="match status" value="1"/>
</dbReference>
<dbReference type="FunFam" id="3.30.950.10:FF:000004">
    <property type="entry name" value="Diphthine synthase putative"/>
    <property type="match status" value="1"/>
</dbReference>
<protein>
    <recommendedName>
        <fullName evidence="8">GPI alpha-1,4-mannosyltransferase I, catalytic subunit</fullName>
        <ecNumber evidence="8">2.4.1.-</ecNumber>
    </recommendedName>
    <alternativeName>
        <fullName evidence="8">GPI mannosyltransferase I</fullName>
    </alternativeName>
</protein>
<dbReference type="Proteomes" id="UP000095285">
    <property type="component" value="Unassembled WGS sequence"/>
</dbReference>
<dbReference type="SUPFAM" id="SSF53790">
    <property type="entry name" value="Tetrapyrrole methylase"/>
    <property type="match status" value="1"/>
</dbReference>
<dbReference type="eggNOG" id="KOG3123">
    <property type="taxonomic scope" value="Eukaryota"/>
</dbReference>
<dbReference type="STRING" id="7209.A0A1I7V5T7"/>
<comment type="subcellular location">
    <subcellularLocation>
        <location evidence="8">Endoplasmic reticulum membrane</location>
        <topology evidence="8">Multi-pass membrane protein</topology>
    </subcellularLocation>
</comment>
<comment type="function">
    <text evidence="8">Catalytic subunit of the glycosylphosphatidylinositol-mannosyltransferase I complex which catalyzes the transfer of the first mannose, via an alpha-1,4 bond from a dolichol-phosphate-mannose (Dol-P-Man) to the glucosaminyl acyl phosphatidylinositol (GlcN-(acyl)PI) intermediate to generate alpha-D-Man-(1-&gt;4)-alpha-D-GlcN-(1-&gt;6)-(1-radyl,2-acyl-sn-glycero-3-phospho)-2-acyl-inositol and participates in the sixth step of the glycosylphosphatidylinositol-anchor biosynthesis.</text>
</comment>
<evidence type="ECO:0000256" key="6">
    <source>
        <dbReference type="ARBA" id="ARBA00022691"/>
    </source>
</evidence>
<feature type="transmembrane region" description="Helical" evidence="8">
    <location>
        <begin position="159"/>
        <end position="175"/>
    </location>
</feature>
<keyword evidence="8" id="KW-0472">Membrane</keyword>
<dbReference type="GO" id="GO:0051751">
    <property type="term" value="F:alpha-1,4-mannosyltransferase activity"/>
    <property type="evidence" value="ECO:0007669"/>
    <property type="project" value="InterPro"/>
</dbReference>
<keyword evidence="4" id="KW-0489">Methyltransferase</keyword>
<evidence type="ECO:0000256" key="3">
    <source>
        <dbReference type="ARBA" id="ARBA00006729"/>
    </source>
</evidence>
<proteinExistence type="inferred from homology"/>
<evidence type="ECO:0000256" key="5">
    <source>
        <dbReference type="ARBA" id="ARBA00022679"/>
    </source>
</evidence>
<dbReference type="GO" id="GO:0004376">
    <property type="term" value="F:GPI mannosyltransferase activity"/>
    <property type="evidence" value="ECO:0007669"/>
    <property type="project" value="InterPro"/>
</dbReference>
<comment type="similarity">
    <text evidence="3">Belongs to the diphthine synthase family.</text>
</comment>
<dbReference type="InterPro" id="IPR000878">
    <property type="entry name" value="4pyrrol_Mease"/>
</dbReference>
<keyword evidence="8" id="KW-1133">Transmembrane helix</keyword>
<keyword evidence="8" id="KW-0337">GPI-anchor biosynthesis</keyword>
<dbReference type="GO" id="GO:0006506">
    <property type="term" value="P:GPI anchor biosynthetic process"/>
    <property type="evidence" value="ECO:0007669"/>
    <property type="project" value="UniProtKB-UniPathway"/>
</dbReference>
<evidence type="ECO:0000256" key="8">
    <source>
        <dbReference type="RuleBase" id="RU365064"/>
    </source>
</evidence>
<dbReference type="WBParaSite" id="EN70_10196">
    <property type="protein sequence ID" value="EN70_10196"/>
    <property type="gene ID" value="EN70_10196"/>
</dbReference>
<dbReference type="Gene3D" id="3.40.1010.10">
    <property type="entry name" value="Cobalt-precorrin-4 Transmethylase, Domain 1"/>
    <property type="match status" value="1"/>
</dbReference>
<feature type="transmembrane region" description="Helical" evidence="8">
    <location>
        <begin position="230"/>
        <end position="247"/>
    </location>
</feature>
<dbReference type="UniPathway" id="UPA00559"/>
<evidence type="ECO:0000256" key="4">
    <source>
        <dbReference type="ARBA" id="ARBA00022603"/>
    </source>
</evidence>
<dbReference type="Pfam" id="PF00590">
    <property type="entry name" value="TP_methylase"/>
    <property type="match status" value="1"/>
</dbReference>
<dbReference type="InterPro" id="IPR035996">
    <property type="entry name" value="4pyrrol_Methylase_sf"/>
</dbReference>
<feature type="transmembrane region" description="Helical" evidence="8">
    <location>
        <begin position="259"/>
        <end position="279"/>
    </location>
</feature>
<dbReference type="GO" id="GO:0141133">
    <property type="term" value="F:diphthine methyl ester synthase activity"/>
    <property type="evidence" value="ECO:0007669"/>
    <property type="project" value="UniProtKB-EC"/>
</dbReference>
<dbReference type="EC" id="2.4.1.-" evidence="8"/>
<evidence type="ECO:0000256" key="2">
    <source>
        <dbReference type="ARBA" id="ARBA00005156"/>
    </source>
</evidence>
<keyword evidence="8" id="KW-0256">Endoplasmic reticulum</keyword>
<evidence type="ECO:0000259" key="9">
    <source>
        <dbReference type="Pfam" id="PF00590"/>
    </source>
</evidence>
<dbReference type="InterPro" id="IPR014777">
    <property type="entry name" value="4pyrrole_Mease_sub1"/>
</dbReference>
<dbReference type="GO" id="GO:0032259">
    <property type="term" value="P:methylation"/>
    <property type="evidence" value="ECO:0007669"/>
    <property type="project" value="UniProtKB-KW"/>
</dbReference>
<comment type="catalytic activity">
    <reaction evidence="7">
        <text>2-[(3S)-amino-3-carboxypropyl]-L-histidyl-[translation elongation factor 2] + 4 S-adenosyl-L-methionine = diphthine methyl ester-[translation elongation factor 2] + 4 S-adenosyl-L-homocysteine + 3 H(+)</text>
        <dbReference type="Rhea" id="RHEA:42652"/>
        <dbReference type="Rhea" id="RHEA-COMP:9749"/>
        <dbReference type="Rhea" id="RHEA-COMP:10173"/>
        <dbReference type="ChEBI" id="CHEBI:15378"/>
        <dbReference type="ChEBI" id="CHEBI:57856"/>
        <dbReference type="ChEBI" id="CHEBI:59789"/>
        <dbReference type="ChEBI" id="CHEBI:73995"/>
        <dbReference type="ChEBI" id="CHEBI:79005"/>
        <dbReference type="EC" id="2.1.1.314"/>
    </reaction>
</comment>
<dbReference type="GO" id="GO:0005789">
    <property type="term" value="C:endoplasmic reticulum membrane"/>
    <property type="evidence" value="ECO:0007669"/>
    <property type="project" value="UniProtKB-SubCell"/>
</dbReference>
<keyword evidence="10" id="KW-1185">Reference proteome</keyword>
<feature type="domain" description="Tetrapyrrole methylase" evidence="9">
    <location>
        <begin position="315"/>
        <end position="551"/>
    </location>
</feature>
<comment type="pathway">
    <text evidence="8">Glycolipid biosynthesis; glycosylphosphatidylinositol-anchor biosynthesis.</text>
</comment>
<organism evidence="10 11">
    <name type="scientific">Loa loa</name>
    <name type="common">Eye worm</name>
    <name type="synonym">Filaria loa</name>
    <dbReference type="NCBI Taxonomy" id="7209"/>
    <lineage>
        <taxon>Eukaryota</taxon>
        <taxon>Metazoa</taxon>
        <taxon>Ecdysozoa</taxon>
        <taxon>Nematoda</taxon>
        <taxon>Chromadorea</taxon>
        <taxon>Rhabditida</taxon>
        <taxon>Spirurina</taxon>
        <taxon>Spiruromorpha</taxon>
        <taxon>Filarioidea</taxon>
        <taxon>Onchocercidae</taxon>
        <taxon>Loa</taxon>
    </lineage>
</organism>
<accession>A0A1I7V5T7</accession>
<dbReference type="PANTHER" id="PTHR10882:SF0">
    <property type="entry name" value="DIPHTHINE METHYL ESTER SYNTHASE"/>
    <property type="match status" value="1"/>
</dbReference>
<dbReference type="InterPro" id="IPR007704">
    <property type="entry name" value="PIG-M"/>
</dbReference>
<dbReference type="AlphaFoldDB" id="A0A1I7V5T7"/>
<name>A0A1I7V5T7_LOALO</name>
<evidence type="ECO:0000313" key="10">
    <source>
        <dbReference type="Proteomes" id="UP000095285"/>
    </source>
</evidence>
<reference evidence="11" key="2">
    <citation type="submission" date="2016-11" db="UniProtKB">
        <authorList>
            <consortium name="WormBaseParasite"/>
        </authorList>
    </citation>
    <scope>IDENTIFICATION</scope>
</reference>
<keyword evidence="8" id="KW-0328">Glycosyltransferase</keyword>
<keyword evidence="8" id="KW-0812">Transmembrane</keyword>
<dbReference type="CDD" id="cd11647">
    <property type="entry name" value="DHP5_DphB"/>
    <property type="match status" value="1"/>
</dbReference>
<comment type="pathway">
    <text evidence="2">Protein modification; peptidyl-diphthamide biosynthesis.</text>
</comment>
<feature type="transmembrane region" description="Helical" evidence="8">
    <location>
        <begin position="29"/>
        <end position="46"/>
    </location>
</feature>
<dbReference type="Gene3D" id="3.30.950.10">
    <property type="entry name" value="Methyltransferase, Cobalt-precorrin-4 Transmethylase, Domain 2"/>
    <property type="match status" value="1"/>
</dbReference>
<evidence type="ECO:0000256" key="1">
    <source>
        <dbReference type="ARBA" id="ARBA00004006"/>
    </source>
</evidence>
<dbReference type="UniPathway" id="UPA00196"/>
<comment type="function">
    <text evidence="1">S-adenosyl-L-methionine-dependent methyltransferase that catalyzes four methylations of the modified target histidine residue in translation elongation factor 2 (EF-2), to form an intermediate called diphthine methyl ester. The four successive methylation reactions represent the second step of diphthamide biosynthesis.</text>
</comment>
<evidence type="ECO:0000256" key="7">
    <source>
        <dbReference type="ARBA" id="ARBA00048752"/>
    </source>
</evidence>
<dbReference type="GO" id="GO:0017183">
    <property type="term" value="P:protein histidyl modification to diphthamide"/>
    <property type="evidence" value="ECO:0007669"/>
    <property type="project" value="UniProtKB-UniPathway"/>
</dbReference>
<reference evidence="10" key="1">
    <citation type="submission" date="2012-04" db="EMBL/GenBank/DDBJ databases">
        <title>The Genome Sequence of Loa loa.</title>
        <authorList>
            <consortium name="The Broad Institute Genome Sequencing Platform"/>
            <consortium name="Broad Institute Genome Sequencing Center for Infectious Disease"/>
            <person name="Nutman T.B."/>
            <person name="Fink D.L."/>
            <person name="Russ C."/>
            <person name="Young S."/>
            <person name="Zeng Q."/>
            <person name="Gargeya S."/>
            <person name="Alvarado L."/>
            <person name="Berlin A."/>
            <person name="Chapman S.B."/>
            <person name="Chen Z."/>
            <person name="Freedman E."/>
            <person name="Gellesch M."/>
            <person name="Goldberg J."/>
            <person name="Griggs A."/>
            <person name="Gujja S."/>
            <person name="Heilman E.R."/>
            <person name="Heiman D."/>
            <person name="Howarth C."/>
            <person name="Mehta T."/>
            <person name="Neiman D."/>
            <person name="Pearson M."/>
            <person name="Roberts A."/>
            <person name="Saif S."/>
            <person name="Shea T."/>
            <person name="Shenoy N."/>
            <person name="Sisk P."/>
            <person name="Stolte C."/>
            <person name="Sykes S."/>
            <person name="White J."/>
            <person name="Yandava C."/>
            <person name="Haas B."/>
            <person name="Henn M.R."/>
            <person name="Nusbaum C."/>
            <person name="Birren B."/>
        </authorList>
    </citation>
    <scope>NUCLEOTIDE SEQUENCE [LARGE SCALE GENOMIC DNA]</scope>
</reference>